<dbReference type="InterPro" id="IPR037294">
    <property type="entry name" value="ABC_BtuC-like"/>
</dbReference>
<protein>
    <submittedName>
        <fullName evidence="9">FecCD family ABC transporter permease</fullName>
    </submittedName>
</protein>
<dbReference type="Gene3D" id="1.10.3470.10">
    <property type="entry name" value="ABC transporter involved in vitamin B12 uptake, BtuC"/>
    <property type="match status" value="1"/>
</dbReference>
<evidence type="ECO:0000256" key="2">
    <source>
        <dbReference type="ARBA" id="ARBA00007935"/>
    </source>
</evidence>
<keyword evidence="7 8" id="KW-0472">Membrane</keyword>
<dbReference type="InterPro" id="IPR000522">
    <property type="entry name" value="ABC_transptr_permease_BtuC"/>
</dbReference>
<name>A0ABW0U7R8_9BACI</name>
<comment type="subcellular location">
    <subcellularLocation>
        <location evidence="1">Cell membrane</location>
        <topology evidence="1">Multi-pass membrane protein</topology>
    </subcellularLocation>
</comment>
<feature type="transmembrane region" description="Helical" evidence="8">
    <location>
        <begin position="318"/>
        <end position="337"/>
    </location>
</feature>
<comment type="similarity">
    <text evidence="2">Belongs to the binding-protein-dependent transport system permease family. FecCD subfamily.</text>
</comment>
<evidence type="ECO:0000256" key="3">
    <source>
        <dbReference type="ARBA" id="ARBA00022448"/>
    </source>
</evidence>
<keyword evidence="3" id="KW-0813">Transport</keyword>
<feature type="transmembrane region" description="Helical" evidence="8">
    <location>
        <begin position="201"/>
        <end position="221"/>
    </location>
</feature>
<evidence type="ECO:0000313" key="9">
    <source>
        <dbReference type="EMBL" id="MFC5628988.1"/>
    </source>
</evidence>
<keyword evidence="6 8" id="KW-1133">Transmembrane helix</keyword>
<evidence type="ECO:0000256" key="1">
    <source>
        <dbReference type="ARBA" id="ARBA00004651"/>
    </source>
</evidence>
<gene>
    <name evidence="9" type="ORF">ACFPTR_08895</name>
</gene>
<feature type="transmembrane region" description="Helical" evidence="8">
    <location>
        <begin position="99"/>
        <end position="121"/>
    </location>
</feature>
<feature type="transmembrane region" description="Helical" evidence="8">
    <location>
        <begin position="160"/>
        <end position="181"/>
    </location>
</feature>
<accession>A0ABW0U7R8</accession>
<proteinExistence type="inferred from homology"/>
<comment type="caution">
    <text evidence="9">The sequence shown here is derived from an EMBL/GenBank/DDBJ whole genome shotgun (WGS) entry which is preliminary data.</text>
</comment>
<evidence type="ECO:0000256" key="4">
    <source>
        <dbReference type="ARBA" id="ARBA00022475"/>
    </source>
</evidence>
<dbReference type="PANTHER" id="PTHR30472:SF25">
    <property type="entry name" value="ABC TRANSPORTER PERMEASE PROTEIN MJ0876-RELATED"/>
    <property type="match status" value="1"/>
</dbReference>
<organism evidence="9 10">
    <name type="scientific">Aliibacillus thermotolerans</name>
    <dbReference type="NCBI Taxonomy" id="1834418"/>
    <lineage>
        <taxon>Bacteria</taxon>
        <taxon>Bacillati</taxon>
        <taxon>Bacillota</taxon>
        <taxon>Bacilli</taxon>
        <taxon>Bacillales</taxon>
        <taxon>Bacillaceae</taxon>
        <taxon>Aliibacillus</taxon>
    </lineage>
</organism>
<feature type="transmembrane region" description="Helical" evidence="8">
    <location>
        <begin position="254"/>
        <end position="278"/>
    </location>
</feature>
<dbReference type="SUPFAM" id="SSF81345">
    <property type="entry name" value="ABC transporter involved in vitamin B12 uptake, BtuC"/>
    <property type="match status" value="1"/>
</dbReference>
<dbReference type="EMBL" id="JBHSPF010000045">
    <property type="protein sequence ID" value="MFC5628988.1"/>
    <property type="molecule type" value="Genomic_DNA"/>
</dbReference>
<dbReference type="RefSeq" id="WP_270895470.1">
    <property type="nucleotide sequence ID" value="NZ_JBHSPF010000045.1"/>
</dbReference>
<keyword evidence="4" id="KW-1003">Cell membrane</keyword>
<evidence type="ECO:0000313" key="10">
    <source>
        <dbReference type="Proteomes" id="UP001596143"/>
    </source>
</evidence>
<dbReference type="Proteomes" id="UP001596143">
    <property type="component" value="Unassembled WGS sequence"/>
</dbReference>
<dbReference type="CDD" id="cd06550">
    <property type="entry name" value="TM_ABC_iron-siderophores_like"/>
    <property type="match status" value="1"/>
</dbReference>
<sequence>MFSVKNSIAYLVAILFFLFSIVLGVSIGSVSIPLSTSAHVIWNSMWQFPISNEVEDTTVAIVLNIRLPRVVLAAMVGSALAMAGAAFQGLLQNPLADPYTLGVSSGASLGAVFVIFLGVSLPFLGSFTLPIVSIIAGFLTLLFILTFVRFIERTLSTETIILAGIIISSFLGSLISLLIALTGEQLRQILSWLMGSVAMRGWEYVFLFIPFFILGLFLLFLNRRELNALAFGEETARTLGVDPNKRRLMILSGASLLTGAAVAVSGSIGFVGLVIPHLVRLVAGPDHRTLLPLSLFIGGGFLVLTDVVARTIVAPTELPIGVITAIVGAPVFGVLLYRQRRKKFS</sequence>
<dbReference type="PANTHER" id="PTHR30472">
    <property type="entry name" value="FERRIC ENTEROBACTIN TRANSPORT SYSTEM PERMEASE PROTEIN"/>
    <property type="match status" value="1"/>
</dbReference>
<feature type="transmembrane region" description="Helical" evidence="8">
    <location>
        <begin position="70"/>
        <end position="87"/>
    </location>
</feature>
<keyword evidence="5 8" id="KW-0812">Transmembrane</keyword>
<evidence type="ECO:0000256" key="6">
    <source>
        <dbReference type="ARBA" id="ARBA00022989"/>
    </source>
</evidence>
<feature type="transmembrane region" description="Helical" evidence="8">
    <location>
        <begin position="290"/>
        <end position="309"/>
    </location>
</feature>
<reference evidence="10" key="1">
    <citation type="journal article" date="2019" name="Int. J. Syst. Evol. Microbiol.">
        <title>The Global Catalogue of Microorganisms (GCM) 10K type strain sequencing project: providing services to taxonomists for standard genome sequencing and annotation.</title>
        <authorList>
            <consortium name="The Broad Institute Genomics Platform"/>
            <consortium name="The Broad Institute Genome Sequencing Center for Infectious Disease"/>
            <person name="Wu L."/>
            <person name="Ma J."/>
        </authorList>
    </citation>
    <scope>NUCLEOTIDE SEQUENCE [LARGE SCALE GENOMIC DNA]</scope>
    <source>
        <strain evidence="10">CGMCC 1.15790</strain>
    </source>
</reference>
<evidence type="ECO:0000256" key="8">
    <source>
        <dbReference type="SAM" id="Phobius"/>
    </source>
</evidence>
<feature type="transmembrane region" description="Helical" evidence="8">
    <location>
        <begin position="127"/>
        <end position="148"/>
    </location>
</feature>
<keyword evidence="10" id="KW-1185">Reference proteome</keyword>
<evidence type="ECO:0000256" key="7">
    <source>
        <dbReference type="ARBA" id="ARBA00023136"/>
    </source>
</evidence>
<evidence type="ECO:0000256" key="5">
    <source>
        <dbReference type="ARBA" id="ARBA00022692"/>
    </source>
</evidence>
<feature type="transmembrane region" description="Helical" evidence="8">
    <location>
        <begin position="7"/>
        <end position="27"/>
    </location>
</feature>
<dbReference type="Pfam" id="PF01032">
    <property type="entry name" value="FecCD"/>
    <property type="match status" value="1"/>
</dbReference>